<dbReference type="AlphaFoldDB" id="A0A842HWD0"/>
<dbReference type="Gene3D" id="3.40.50.150">
    <property type="entry name" value="Vaccinia Virus protein VP39"/>
    <property type="match status" value="1"/>
</dbReference>
<evidence type="ECO:0000259" key="1">
    <source>
        <dbReference type="Pfam" id="PF08242"/>
    </source>
</evidence>
<evidence type="ECO:0000313" key="3">
    <source>
        <dbReference type="Proteomes" id="UP000564378"/>
    </source>
</evidence>
<organism evidence="2 3">
    <name type="scientific">Parasphingopyxis marina</name>
    <dbReference type="NCBI Taxonomy" id="2761622"/>
    <lineage>
        <taxon>Bacteria</taxon>
        <taxon>Pseudomonadati</taxon>
        <taxon>Pseudomonadota</taxon>
        <taxon>Alphaproteobacteria</taxon>
        <taxon>Sphingomonadales</taxon>
        <taxon>Sphingomonadaceae</taxon>
        <taxon>Parasphingopyxis</taxon>
    </lineage>
</organism>
<proteinExistence type="predicted"/>
<gene>
    <name evidence="2" type="ORF">H6P80_06530</name>
</gene>
<dbReference type="InterPro" id="IPR029063">
    <property type="entry name" value="SAM-dependent_MTases_sf"/>
</dbReference>
<dbReference type="PANTHER" id="PTHR37886">
    <property type="entry name" value="S-ADENOSYL-L-METHIONINE-DEPENDENT METHYLTRANSFERASES SUPERFAMILY PROTEIN"/>
    <property type="match status" value="1"/>
</dbReference>
<name>A0A842HWD0_9SPHN</name>
<keyword evidence="2" id="KW-0489">Methyltransferase</keyword>
<evidence type="ECO:0000313" key="2">
    <source>
        <dbReference type="EMBL" id="MBC2777272.1"/>
    </source>
</evidence>
<feature type="domain" description="Methyltransferase type 12" evidence="1">
    <location>
        <begin position="53"/>
        <end position="153"/>
    </location>
</feature>
<dbReference type="RefSeq" id="WP_185800492.1">
    <property type="nucleotide sequence ID" value="NZ_JACJVJ010000001.1"/>
</dbReference>
<dbReference type="GO" id="GO:0008168">
    <property type="term" value="F:methyltransferase activity"/>
    <property type="evidence" value="ECO:0007669"/>
    <property type="project" value="UniProtKB-KW"/>
</dbReference>
<dbReference type="GO" id="GO:0032259">
    <property type="term" value="P:methylation"/>
    <property type="evidence" value="ECO:0007669"/>
    <property type="project" value="UniProtKB-KW"/>
</dbReference>
<dbReference type="PANTHER" id="PTHR37886:SF1">
    <property type="entry name" value="S-ADENOSYL-L-METHIONINE-DEPENDENT METHYLTRANSFERASES SUPERFAMILY PROTEIN"/>
    <property type="match status" value="1"/>
</dbReference>
<dbReference type="EMBL" id="JACJVJ010000001">
    <property type="protein sequence ID" value="MBC2777272.1"/>
    <property type="molecule type" value="Genomic_DNA"/>
</dbReference>
<dbReference type="CDD" id="cd02440">
    <property type="entry name" value="AdoMet_MTases"/>
    <property type="match status" value="1"/>
</dbReference>
<dbReference type="Pfam" id="PF08242">
    <property type="entry name" value="Methyltransf_12"/>
    <property type="match status" value="1"/>
</dbReference>
<comment type="caution">
    <text evidence="2">The sequence shown here is derived from an EMBL/GenBank/DDBJ whole genome shotgun (WGS) entry which is preliminary data.</text>
</comment>
<dbReference type="InterPro" id="IPR013217">
    <property type="entry name" value="Methyltransf_12"/>
</dbReference>
<protein>
    <submittedName>
        <fullName evidence="2">Methyltransferase</fullName>
    </submittedName>
</protein>
<accession>A0A842HWD0</accession>
<reference evidence="2 3" key="1">
    <citation type="submission" date="2020-08" db="EMBL/GenBank/DDBJ databases">
        <title>Draft genome sequence of Parasphingopyxis sp. GrpM-11.</title>
        <authorList>
            <person name="Oh J."/>
            <person name="Roh D.-H."/>
        </authorList>
    </citation>
    <scope>NUCLEOTIDE SEQUENCE [LARGE SCALE GENOMIC DNA]</scope>
    <source>
        <strain evidence="2 3">GrpM-11</strain>
    </source>
</reference>
<keyword evidence="3" id="KW-1185">Reference proteome</keyword>
<dbReference type="SUPFAM" id="SSF53335">
    <property type="entry name" value="S-adenosyl-L-methionine-dependent methyltransferases"/>
    <property type="match status" value="1"/>
</dbReference>
<sequence length="244" mass="27648">MSLEEELLDSRSLKAGDVHYRAYVGPPNQYDFMGATQFRLLTMLGLREEHRLLDLGCGSLRAGRLLLAYLLPGRYCGVDPNRWLIEKAVATEIGQEMLAIKQPLFSHSDNFELEELGRTFDFVVAQSIFSHTGKALLERGIEAVSKVLDEHGQFLFTVLTEGAPAYERFEQGKDIAGWEYPACVTFPESEIVELSGRYGLISERLAWFHPRQIWYRAVRDPELVLGALTSELGSGRVFFDPRFP</sequence>
<keyword evidence="2" id="KW-0808">Transferase</keyword>
<dbReference type="Proteomes" id="UP000564378">
    <property type="component" value="Unassembled WGS sequence"/>
</dbReference>